<organism evidence="1 2">
    <name type="scientific">Cryobacterium arcticum</name>
    <dbReference type="NCBI Taxonomy" id="670052"/>
    <lineage>
        <taxon>Bacteria</taxon>
        <taxon>Bacillati</taxon>
        <taxon>Actinomycetota</taxon>
        <taxon>Actinomycetes</taxon>
        <taxon>Micrococcales</taxon>
        <taxon>Microbacteriaceae</taxon>
        <taxon>Cryobacterium</taxon>
    </lineage>
</organism>
<dbReference type="KEGG" id="cart:PA27867_0364"/>
<keyword evidence="2" id="KW-1185">Reference proteome</keyword>
<sequence length="141" mass="14192">MTSHHAEPPPPTGASGPLIALCAGHRCEALHRLADDRTGADRVRSTVANRRGAVLVSTPCVGACVTGAVAAVACRDGATGTTGASVWLGGVDQPAILHALLAWIRSGGPASTDRPVSDVPAALQDAVLGVGRPIHARSQGR</sequence>
<accession>A0A1B1BFK5</accession>
<name>A0A1B1BFK5_9MICO</name>
<dbReference type="AlphaFoldDB" id="A0A1B1BFK5"/>
<protein>
    <recommendedName>
        <fullName evidence="3">(2Fe-2S) ferredoxin domain-containing protein</fullName>
    </recommendedName>
</protein>
<dbReference type="RefSeq" id="WP_066592436.1">
    <property type="nucleotide sequence ID" value="NZ_CP016282.1"/>
</dbReference>
<dbReference type="Proteomes" id="UP000092582">
    <property type="component" value="Chromosome 1"/>
</dbReference>
<dbReference type="OrthoDB" id="4943016at2"/>
<reference evidence="1 2" key="1">
    <citation type="submission" date="2016-06" db="EMBL/GenBank/DDBJ databases">
        <title>Genome sequencing of Cryobacterium arcticum PAMC 27867.</title>
        <authorList>
            <person name="Lee J."/>
            <person name="Kim O.-S."/>
        </authorList>
    </citation>
    <scope>NUCLEOTIDE SEQUENCE [LARGE SCALE GENOMIC DNA]</scope>
    <source>
        <strain evidence="1 2">PAMC 27867</strain>
    </source>
</reference>
<evidence type="ECO:0008006" key="3">
    <source>
        <dbReference type="Google" id="ProtNLM"/>
    </source>
</evidence>
<evidence type="ECO:0000313" key="1">
    <source>
        <dbReference type="EMBL" id="ANP71338.1"/>
    </source>
</evidence>
<dbReference type="EMBL" id="CP016282">
    <property type="protein sequence ID" value="ANP71338.1"/>
    <property type="molecule type" value="Genomic_DNA"/>
</dbReference>
<gene>
    <name evidence="1" type="ORF">PA27867_0364</name>
</gene>
<evidence type="ECO:0000313" key="2">
    <source>
        <dbReference type="Proteomes" id="UP000092582"/>
    </source>
</evidence>
<proteinExistence type="predicted"/>